<gene>
    <name evidence="1" type="ORF">QJS10_CPA07g01016</name>
</gene>
<dbReference type="EMBL" id="JAUJYO010000007">
    <property type="protein sequence ID" value="KAK1311636.1"/>
    <property type="molecule type" value="Genomic_DNA"/>
</dbReference>
<organism evidence="1 2">
    <name type="scientific">Acorus calamus</name>
    <name type="common">Sweet flag</name>
    <dbReference type="NCBI Taxonomy" id="4465"/>
    <lineage>
        <taxon>Eukaryota</taxon>
        <taxon>Viridiplantae</taxon>
        <taxon>Streptophyta</taxon>
        <taxon>Embryophyta</taxon>
        <taxon>Tracheophyta</taxon>
        <taxon>Spermatophyta</taxon>
        <taxon>Magnoliopsida</taxon>
        <taxon>Liliopsida</taxon>
        <taxon>Acoraceae</taxon>
        <taxon>Acorus</taxon>
    </lineage>
</organism>
<reference evidence="1" key="1">
    <citation type="journal article" date="2023" name="Nat. Commun.">
        <title>Diploid and tetraploid genomes of Acorus and the evolution of monocots.</title>
        <authorList>
            <person name="Ma L."/>
            <person name="Liu K.W."/>
            <person name="Li Z."/>
            <person name="Hsiao Y.Y."/>
            <person name="Qi Y."/>
            <person name="Fu T."/>
            <person name="Tang G.D."/>
            <person name="Zhang D."/>
            <person name="Sun W.H."/>
            <person name="Liu D.K."/>
            <person name="Li Y."/>
            <person name="Chen G.Z."/>
            <person name="Liu X.D."/>
            <person name="Liao X.Y."/>
            <person name="Jiang Y.T."/>
            <person name="Yu X."/>
            <person name="Hao Y."/>
            <person name="Huang J."/>
            <person name="Zhao X.W."/>
            <person name="Ke S."/>
            <person name="Chen Y.Y."/>
            <person name="Wu W.L."/>
            <person name="Hsu J.L."/>
            <person name="Lin Y.F."/>
            <person name="Huang M.D."/>
            <person name="Li C.Y."/>
            <person name="Huang L."/>
            <person name="Wang Z.W."/>
            <person name="Zhao X."/>
            <person name="Zhong W.Y."/>
            <person name="Peng D.H."/>
            <person name="Ahmad S."/>
            <person name="Lan S."/>
            <person name="Zhang J.S."/>
            <person name="Tsai W.C."/>
            <person name="Van de Peer Y."/>
            <person name="Liu Z.J."/>
        </authorList>
    </citation>
    <scope>NUCLEOTIDE SEQUENCE</scope>
    <source>
        <strain evidence="1">CP</strain>
    </source>
</reference>
<name>A0AAV9EDR1_ACOCL</name>
<reference evidence="1" key="2">
    <citation type="submission" date="2023-06" db="EMBL/GenBank/DDBJ databases">
        <authorList>
            <person name="Ma L."/>
            <person name="Liu K.-W."/>
            <person name="Li Z."/>
            <person name="Hsiao Y.-Y."/>
            <person name="Qi Y."/>
            <person name="Fu T."/>
            <person name="Tang G."/>
            <person name="Zhang D."/>
            <person name="Sun W.-H."/>
            <person name="Liu D.-K."/>
            <person name="Li Y."/>
            <person name="Chen G.-Z."/>
            <person name="Liu X.-D."/>
            <person name="Liao X.-Y."/>
            <person name="Jiang Y.-T."/>
            <person name="Yu X."/>
            <person name="Hao Y."/>
            <person name="Huang J."/>
            <person name="Zhao X.-W."/>
            <person name="Ke S."/>
            <person name="Chen Y.-Y."/>
            <person name="Wu W.-L."/>
            <person name="Hsu J.-L."/>
            <person name="Lin Y.-F."/>
            <person name="Huang M.-D."/>
            <person name="Li C.-Y."/>
            <person name="Huang L."/>
            <person name="Wang Z.-W."/>
            <person name="Zhao X."/>
            <person name="Zhong W.-Y."/>
            <person name="Peng D.-H."/>
            <person name="Ahmad S."/>
            <person name="Lan S."/>
            <person name="Zhang J.-S."/>
            <person name="Tsai W.-C."/>
            <person name="Van De Peer Y."/>
            <person name="Liu Z.-J."/>
        </authorList>
    </citation>
    <scope>NUCLEOTIDE SEQUENCE</scope>
    <source>
        <strain evidence="1">CP</strain>
        <tissue evidence="1">Leaves</tissue>
    </source>
</reference>
<evidence type="ECO:0000313" key="1">
    <source>
        <dbReference type="EMBL" id="KAK1311636.1"/>
    </source>
</evidence>
<comment type="caution">
    <text evidence="1">The sequence shown here is derived from an EMBL/GenBank/DDBJ whole genome shotgun (WGS) entry which is preliminary data.</text>
</comment>
<keyword evidence="2" id="KW-1185">Reference proteome</keyword>
<dbReference type="PANTHER" id="PTHR32094:SF5">
    <property type="entry name" value="FANCONI ANEMIA GROUP E PROTEIN"/>
    <property type="match status" value="1"/>
</dbReference>
<evidence type="ECO:0000313" key="2">
    <source>
        <dbReference type="Proteomes" id="UP001180020"/>
    </source>
</evidence>
<dbReference type="InterPro" id="IPR039685">
    <property type="entry name" value="FANCE"/>
</dbReference>
<dbReference type="GO" id="GO:0043240">
    <property type="term" value="C:Fanconi anaemia nuclear complex"/>
    <property type="evidence" value="ECO:0007669"/>
    <property type="project" value="InterPro"/>
</dbReference>
<dbReference type="Gene3D" id="1.25.40.480">
    <property type="match status" value="1"/>
</dbReference>
<dbReference type="Proteomes" id="UP001180020">
    <property type="component" value="Unassembled WGS sequence"/>
</dbReference>
<dbReference type="GO" id="GO:0036297">
    <property type="term" value="P:interstrand cross-link repair"/>
    <property type="evidence" value="ECO:0007669"/>
    <property type="project" value="InterPro"/>
</dbReference>
<sequence>MYIETLPSPIQSRILSFLRSDRHRFCHRRLRCLAIHILNRTGLDFWVNRAAHDLLESISTPASSTPQELDQSVKQFDALPQWLRIATPPFLPWLPLSPSHSVPTPIGTDEEDMMDVEEETHSIERVKPIEVSFTMDPETRARASDLKAEMDSISFVDGLGQLCFDYARARGEPLDVLDLVEVWEADDEIASVLLSRLSDLNVECAAWPTRVLCSVVLPKLLVLERPASRVLATAVIDYCKVLYALE</sequence>
<protein>
    <recommendedName>
        <fullName evidence="3">F-box domain-containing protein</fullName>
    </recommendedName>
</protein>
<evidence type="ECO:0008006" key="3">
    <source>
        <dbReference type="Google" id="ProtNLM"/>
    </source>
</evidence>
<dbReference type="PANTHER" id="PTHR32094">
    <property type="entry name" value="FANCONI ANEMIA GROUP E PROTEIN"/>
    <property type="match status" value="1"/>
</dbReference>
<accession>A0AAV9EDR1</accession>
<dbReference type="AlphaFoldDB" id="A0AAV9EDR1"/>
<proteinExistence type="predicted"/>